<feature type="chain" id="PRO_5040933669" description="Cardiolipin synthetase" evidence="1">
    <location>
        <begin position="18"/>
        <end position="209"/>
    </location>
</feature>
<accession>A0A9X1FPR7</accession>
<evidence type="ECO:0008006" key="4">
    <source>
        <dbReference type="Google" id="ProtNLM"/>
    </source>
</evidence>
<dbReference type="AlphaFoldDB" id="A0A9X1FPR7"/>
<protein>
    <recommendedName>
        <fullName evidence="4">Cardiolipin synthetase</fullName>
    </recommendedName>
</protein>
<feature type="signal peptide" evidence="1">
    <location>
        <begin position="1"/>
        <end position="17"/>
    </location>
</feature>
<gene>
    <name evidence="2" type="ORF">KXJ69_09195</name>
</gene>
<evidence type="ECO:0000313" key="2">
    <source>
        <dbReference type="EMBL" id="MBW2938280.1"/>
    </source>
</evidence>
<dbReference type="Proteomes" id="UP001138686">
    <property type="component" value="Unassembled WGS sequence"/>
</dbReference>
<keyword evidence="1" id="KW-0732">Signal</keyword>
<keyword evidence="3" id="KW-1185">Reference proteome</keyword>
<evidence type="ECO:0000313" key="3">
    <source>
        <dbReference type="Proteomes" id="UP001138686"/>
    </source>
</evidence>
<dbReference type="EMBL" id="JAHWDP010000003">
    <property type="protein sequence ID" value="MBW2938280.1"/>
    <property type="molecule type" value="Genomic_DNA"/>
</dbReference>
<reference evidence="2" key="1">
    <citation type="submission" date="2021-07" db="EMBL/GenBank/DDBJ databases">
        <title>Aureisphaera sp. CAU 1614 isolated from sea sediment.</title>
        <authorList>
            <person name="Kim W."/>
        </authorList>
    </citation>
    <scope>NUCLEOTIDE SEQUENCE</scope>
    <source>
        <strain evidence="2">CAU 1614</strain>
    </source>
</reference>
<proteinExistence type="predicted"/>
<name>A0A9X1FPR7_9FLAO</name>
<comment type="caution">
    <text evidence="2">The sequence shown here is derived from an EMBL/GenBank/DDBJ whole genome shotgun (WGS) entry which is preliminary data.</text>
</comment>
<dbReference type="PROSITE" id="PS51257">
    <property type="entry name" value="PROKAR_LIPOPROTEIN"/>
    <property type="match status" value="1"/>
</dbReference>
<organism evidence="2 3">
    <name type="scientific">Halomarinibacterium sedimenti</name>
    <dbReference type="NCBI Taxonomy" id="2857106"/>
    <lineage>
        <taxon>Bacteria</taxon>
        <taxon>Pseudomonadati</taxon>
        <taxon>Bacteroidota</taxon>
        <taxon>Flavobacteriia</taxon>
        <taxon>Flavobacteriales</taxon>
        <taxon>Flavobacteriaceae</taxon>
        <taxon>Halomarinibacterium</taxon>
    </lineage>
</organism>
<dbReference type="RefSeq" id="WP_219052796.1">
    <property type="nucleotide sequence ID" value="NZ_JAHWDP010000003.1"/>
</dbReference>
<sequence>MKNIVMLLLIFILSSCSSTKLVNQWKSQDTPVYEANKILVVGMSSDIEVRRSFEEELSKSLESKGVVAVRSIDFFENVFQVEEKTEKEMDLIENSLLEAGFDSVIFSKLIGAEEKVTLMQASKNFDRDFLNFKEYYIENQSVYTTRETNSYKIYHTETSVFCICAGKERELLWKGNIDLVAPEKRSKSIKQYVKVLLNALEENEIVLVD</sequence>
<evidence type="ECO:0000256" key="1">
    <source>
        <dbReference type="SAM" id="SignalP"/>
    </source>
</evidence>